<proteinExistence type="predicted"/>
<dbReference type="Gene3D" id="3.90.840.10">
    <property type="entry name" value="Thiol-activated cytolysin superfamily/Thiol-activated cytolysin, alpha-beta domain"/>
    <property type="match status" value="1"/>
</dbReference>
<protein>
    <recommendedName>
        <fullName evidence="2">Thiol-activated cytolysin</fullName>
    </recommendedName>
</protein>
<evidence type="ECO:0000313" key="1">
    <source>
        <dbReference type="EMBL" id="BFO73446.1"/>
    </source>
</evidence>
<dbReference type="PRINTS" id="PR01400">
    <property type="entry name" value="TACYTOLYSIN"/>
</dbReference>
<dbReference type="Gene3D" id="3.30.1040.20">
    <property type="match status" value="1"/>
</dbReference>
<dbReference type="InterPro" id="IPR036359">
    <property type="entry name" value="Thiol_cytolysin_sf"/>
</dbReference>
<dbReference type="Pfam" id="PF01289">
    <property type="entry name" value="Thiol_cytolysin"/>
    <property type="match status" value="1"/>
</dbReference>
<gene>
    <name evidence="1" type="ORF">GTC17254_10430</name>
</gene>
<evidence type="ECO:0008006" key="2">
    <source>
        <dbReference type="Google" id="ProtNLM"/>
    </source>
</evidence>
<dbReference type="Gene3D" id="3.40.30.40">
    <property type="entry name" value="Perfringolysin"/>
    <property type="match status" value="1"/>
</dbReference>
<dbReference type="GO" id="GO:0015485">
    <property type="term" value="F:cholesterol binding"/>
    <property type="evidence" value="ECO:0007669"/>
    <property type="project" value="InterPro"/>
</dbReference>
<organism evidence="1">
    <name type="scientific">Prevotella sp. GTC17254</name>
    <dbReference type="NCBI Taxonomy" id="3236794"/>
    <lineage>
        <taxon>Bacteria</taxon>
        <taxon>Pseudomonadati</taxon>
        <taxon>Bacteroidota</taxon>
        <taxon>Bacteroidia</taxon>
        <taxon>Bacteroidales</taxon>
        <taxon>Prevotellaceae</taxon>
        <taxon>Prevotella</taxon>
    </lineage>
</organism>
<dbReference type="InterPro" id="IPR001869">
    <property type="entry name" value="Thiol_cytolysin"/>
</dbReference>
<accession>A0AB33IZW3</accession>
<dbReference type="EMBL" id="AP035786">
    <property type="protein sequence ID" value="BFO73446.1"/>
    <property type="molecule type" value="Genomic_DNA"/>
</dbReference>
<dbReference type="AlphaFoldDB" id="A0AB33IZW3"/>
<dbReference type="SUPFAM" id="SSF56978">
    <property type="entry name" value="Perfringolysin"/>
    <property type="match status" value="1"/>
</dbReference>
<name>A0AB33IZW3_9BACT</name>
<reference evidence="1" key="1">
    <citation type="submission" date="2024-07" db="EMBL/GenBank/DDBJ databases">
        <title>Complete genome sequence of Prevotella sp. YM-2024 GTC17254.</title>
        <authorList>
            <person name="Hayashi M."/>
            <person name="Muto Y."/>
            <person name="Tanaka K."/>
            <person name="Niwa H."/>
        </authorList>
    </citation>
    <scope>NUCLEOTIDE SEQUENCE</scope>
    <source>
        <strain evidence="1">GTC17254</strain>
    </source>
</reference>
<dbReference type="InterPro" id="IPR036363">
    <property type="entry name" value="Thiol_cytolysin_ab_sf"/>
</dbReference>
<sequence>MLVCGAMVLLASCSHDDFENENSRAQRTSINDYVYALPSVQQINPFRERLVNDGLKHEVGLNMQQFRPTRTYMTRASKFEEEYEQAKEVEEMLLFTEDQELFYPGALIRSKEWVTGNYLPIEVERKPLTLSTTLLGKEKSVVTVQNPTLSSIRAGMNELLTKEYDAPAANITYSSEEVFDEEHLKIAMGFNYSGAGGSAKANGMFDYKKERNRFLVKIQQVFYTIDVDKPRTPADFIAIPEGDYERQIGNEKPVYVSSIKMGRVFLLGIETTLSKIEAQAKIQASFLSGSVGVEAETAFDNLKKNSTITARVLGGDAKLSAQAITDIKQVPTLLAEGARFSRENPGAPIAYKLRELGTNKPFKTVIYSKYHKNGARFKDNKLDFTVRLSGTSLKTSAGEQLEEVGVSHIVVKRKDASTSKRELKFLTGWIADAPLSGLQVGDKVYMEIDRTAKGDKYKKLYTFELPDIESLMRRTEQLRGSKPLYDPKESEPLIITDTNKEVTLSLIIKDQKLY</sequence>